<dbReference type="SUPFAM" id="SSF51004">
    <property type="entry name" value="C-terminal (heme d1) domain of cytochrome cd1-nitrite reductase"/>
    <property type="match status" value="1"/>
</dbReference>
<evidence type="ECO:0000256" key="1">
    <source>
        <dbReference type="ARBA" id="ARBA00004167"/>
    </source>
</evidence>
<feature type="transmembrane region" description="Helical" evidence="6">
    <location>
        <begin position="20"/>
        <end position="41"/>
    </location>
</feature>
<comment type="subcellular location">
    <subcellularLocation>
        <location evidence="1">Membrane</location>
        <topology evidence="1">Single-pass membrane protein</topology>
    </subcellularLocation>
</comment>
<reference evidence="8" key="1">
    <citation type="journal article" date="2019" name="Int. J. Syst. Evol. Microbiol.">
        <title>The Global Catalogue of Microorganisms (GCM) 10K type strain sequencing project: providing services to taxonomists for standard genome sequencing and annotation.</title>
        <authorList>
            <consortium name="The Broad Institute Genomics Platform"/>
            <consortium name="The Broad Institute Genome Sequencing Center for Infectious Disease"/>
            <person name="Wu L."/>
            <person name="Ma J."/>
        </authorList>
    </citation>
    <scope>NUCLEOTIDE SEQUENCE [LARGE SCALE GENOMIC DNA]</scope>
    <source>
        <strain evidence="8">PCU 347</strain>
    </source>
</reference>
<evidence type="ECO:0000313" key="8">
    <source>
        <dbReference type="Proteomes" id="UP001595824"/>
    </source>
</evidence>
<dbReference type="PRINTS" id="PR00885">
    <property type="entry name" value="BCTERIALGSPH"/>
</dbReference>
<evidence type="ECO:0000256" key="2">
    <source>
        <dbReference type="ARBA" id="ARBA00022481"/>
    </source>
</evidence>
<sequence length="526" mass="52725">MTWDPRPFTSRARRQDGFTLIELLVVIVILGVVAAVVVFSVRGLGDKGRKNAITADAATLRTAEESYCARHGHYGTADDLKADGLLSGDPVYNVLVVGEENKCGRGEKSSFTLHDASTPTKSGADAIRAGTDPADLAVDEKTDRVYVVAAGSNDVTVIDGRTDTPVGAPIDVSGAVSSPTRVAVDPGTGRVYVGGAGGVAIIDTAHADRVIPVSGFTTAVTGLAVSPENGDVYVGGGAASTSAVAYIPAGGSAATPIPLPAAGVVSASTGMDFSFDPAHHAVYLTKAGVGSGTTLAAGIGLFTISSQTHAADAVVHFPTKTSCGTNAGDVLVANSARGSVAVDPGRNRVYLLAKRCVPNPADPSGPWKSVATTIVVNPGDGSSTAINDLVGTPYVPISAVYNSAAGSVYVYLDGGANCGGSGGRIDRVVGTKVTGQASVCAVSTATGNQAHKVTMLKNFNRIFVAQQNVGGAPGGLGVADGSTLLPQATLGTPRQFGALAANNTMGKVYAVDPVNGTVAVFGTGSA</sequence>
<dbReference type="PANTHER" id="PTHR30093">
    <property type="entry name" value="GENERAL SECRETION PATHWAY PROTEIN G"/>
    <property type="match status" value="1"/>
</dbReference>
<dbReference type="EMBL" id="JBHSDP010000029">
    <property type="protein sequence ID" value="MFC4332568.1"/>
    <property type="molecule type" value="Genomic_DNA"/>
</dbReference>
<dbReference type="InterPro" id="IPR012902">
    <property type="entry name" value="N_methyl_site"/>
</dbReference>
<keyword evidence="3 6" id="KW-0812">Transmembrane</keyword>
<evidence type="ECO:0000256" key="3">
    <source>
        <dbReference type="ARBA" id="ARBA00022692"/>
    </source>
</evidence>
<proteinExistence type="predicted"/>
<dbReference type="Proteomes" id="UP001595824">
    <property type="component" value="Unassembled WGS sequence"/>
</dbReference>
<comment type="caution">
    <text evidence="7">The sequence shown here is derived from an EMBL/GenBank/DDBJ whole genome shotgun (WGS) entry which is preliminary data.</text>
</comment>
<dbReference type="NCBIfam" id="TIGR02532">
    <property type="entry name" value="IV_pilin_GFxxxE"/>
    <property type="match status" value="1"/>
</dbReference>
<dbReference type="InterPro" id="IPR015943">
    <property type="entry name" value="WD40/YVTN_repeat-like_dom_sf"/>
</dbReference>
<protein>
    <submittedName>
        <fullName evidence="7">YncE family protein</fullName>
    </submittedName>
</protein>
<keyword evidence="2" id="KW-0488">Methylation</keyword>
<keyword evidence="8" id="KW-1185">Reference proteome</keyword>
<dbReference type="Pfam" id="PF07963">
    <property type="entry name" value="N_methyl"/>
    <property type="match status" value="1"/>
</dbReference>
<gene>
    <name evidence="7" type="ORF">ACFPC0_33345</name>
</gene>
<evidence type="ECO:0000313" key="7">
    <source>
        <dbReference type="EMBL" id="MFC4332568.1"/>
    </source>
</evidence>
<dbReference type="PANTHER" id="PTHR30093:SF44">
    <property type="entry name" value="TYPE II SECRETION SYSTEM CORE PROTEIN G"/>
    <property type="match status" value="1"/>
</dbReference>
<dbReference type="Gene3D" id="2.130.10.10">
    <property type="entry name" value="YVTN repeat-like/Quinoprotein amine dehydrogenase"/>
    <property type="match status" value="1"/>
</dbReference>
<dbReference type="InterPro" id="IPR011048">
    <property type="entry name" value="Haem_d1_sf"/>
</dbReference>
<evidence type="ECO:0000256" key="6">
    <source>
        <dbReference type="SAM" id="Phobius"/>
    </source>
</evidence>
<keyword evidence="4 6" id="KW-1133">Transmembrane helix</keyword>
<accession>A0ABV8TQ03</accession>
<dbReference type="InterPro" id="IPR045584">
    <property type="entry name" value="Pilin-like"/>
</dbReference>
<dbReference type="RefSeq" id="WP_381744025.1">
    <property type="nucleotide sequence ID" value="NZ_JBHSDP010000029.1"/>
</dbReference>
<dbReference type="InterPro" id="IPR002416">
    <property type="entry name" value="T2SS_protein-GspH"/>
</dbReference>
<name>A0ABV8TQ03_9ACTN</name>
<evidence type="ECO:0000256" key="4">
    <source>
        <dbReference type="ARBA" id="ARBA00022989"/>
    </source>
</evidence>
<evidence type="ECO:0000256" key="5">
    <source>
        <dbReference type="ARBA" id="ARBA00023136"/>
    </source>
</evidence>
<dbReference type="SUPFAM" id="SSF54523">
    <property type="entry name" value="Pili subunits"/>
    <property type="match status" value="1"/>
</dbReference>
<keyword evidence="5 6" id="KW-0472">Membrane</keyword>
<organism evidence="7 8">
    <name type="scientific">Streptomyces andamanensis</name>
    <dbReference type="NCBI Taxonomy" id="1565035"/>
    <lineage>
        <taxon>Bacteria</taxon>
        <taxon>Bacillati</taxon>
        <taxon>Actinomycetota</taxon>
        <taxon>Actinomycetes</taxon>
        <taxon>Kitasatosporales</taxon>
        <taxon>Streptomycetaceae</taxon>
        <taxon>Streptomyces</taxon>
    </lineage>
</organism>